<evidence type="ECO:0000313" key="3">
    <source>
        <dbReference type="Proteomes" id="UP000028524"/>
    </source>
</evidence>
<dbReference type="InParanoid" id="A0A084QNS9"/>
<keyword evidence="3" id="KW-1185">Reference proteome</keyword>
<accession>A0A084QNS9</accession>
<organism evidence="2 3">
    <name type="scientific">Stachybotrys chlorohalonatus (strain IBT 40285)</name>
    <dbReference type="NCBI Taxonomy" id="1283841"/>
    <lineage>
        <taxon>Eukaryota</taxon>
        <taxon>Fungi</taxon>
        <taxon>Dikarya</taxon>
        <taxon>Ascomycota</taxon>
        <taxon>Pezizomycotina</taxon>
        <taxon>Sordariomycetes</taxon>
        <taxon>Hypocreomycetidae</taxon>
        <taxon>Hypocreales</taxon>
        <taxon>Stachybotryaceae</taxon>
        <taxon>Stachybotrys</taxon>
    </lineage>
</organism>
<protein>
    <submittedName>
        <fullName evidence="2">Uncharacterized protein</fullName>
    </submittedName>
</protein>
<name>A0A084QNS9_STAC4</name>
<dbReference type="EMBL" id="KL660592">
    <property type="protein sequence ID" value="KFA65614.1"/>
    <property type="molecule type" value="Genomic_DNA"/>
</dbReference>
<proteinExistence type="predicted"/>
<feature type="region of interest" description="Disordered" evidence="1">
    <location>
        <begin position="61"/>
        <end position="82"/>
    </location>
</feature>
<sequence length="82" mass="8985">MEEEEEKEERRKLVMVVARDGPDIGVVPAMLRLLLSRQPPQPKPEPCHDVRRMDNAPAYLAGQPQVTGPAASCSPAIDLPEG</sequence>
<evidence type="ECO:0000313" key="2">
    <source>
        <dbReference type="EMBL" id="KFA65614.1"/>
    </source>
</evidence>
<gene>
    <name evidence="2" type="ORF">S40285_10202</name>
</gene>
<dbReference type="Proteomes" id="UP000028524">
    <property type="component" value="Unassembled WGS sequence"/>
</dbReference>
<evidence type="ECO:0000256" key="1">
    <source>
        <dbReference type="SAM" id="MobiDB-lite"/>
    </source>
</evidence>
<dbReference type="HOGENOM" id="CLU_2559812_0_0_1"/>
<dbReference type="AlphaFoldDB" id="A0A084QNS9"/>
<reference evidence="2 3" key="1">
    <citation type="journal article" date="2014" name="BMC Genomics">
        <title>Comparative genome sequencing reveals chemotype-specific gene clusters in the toxigenic black mold Stachybotrys.</title>
        <authorList>
            <person name="Semeiks J."/>
            <person name="Borek D."/>
            <person name="Otwinowski Z."/>
            <person name="Grishin N.V."/>
        </authorList>
    </citation>
    <scope>NUCLEOTIDE SEQUENCE [LARGE SCALE GENOMIC DNA]</scope>
    <source>
        <strain evidence="2 3">IBT 40285</strain>
    </source>
</reference>